<evidence type="ECO:0000256" key="3">
    <source>
        <dbReference type="ARBA" id="ARBA00022679"/>
    </source>
</evidence>
<dbReference type="CDD" id="cd08946">
    <property type="entry name" value="SDR_e"/>
    <property type="match status" value="1"/>
</dbReference>
<keyword evidence="5" id="KW-0067">ATP-binding</keyword>
<evidence type="ECO:0000256" key="1">
    <source>
        <dbReference type="ARBA" id="ARBA00005417"/>
    </source>
</evidence>
<dbReference type="InterPro" id="IPR015860">
    <property type="entry name" value="ABC_transpr_TagH-like"/>
</dbReference>
<dbReference type="EMBL" id="BKCJ010366908">
    <property type="protein sequence ID" value="GFA08712.1"/>
    <property type="molecule type" value="Genomic_DNA"/>
</dbReference>
<dbReference type="GO" id="GO:0016887">
    <property type="term" value="F:ATP hydrolysis activity"/>
    <property type="evidence" value="ECO:0007669"/>
    <property type="project" value="InterPro"/>
</dbReference>
<dbReference type="SUPFAM" id="SSF52540">
    <property type="entry name" value="P-loop containing nucleoside triphosphate hydrolases"/>
    <property type="match status" value="1"/>
</dbReference>
<dbReference type="InterPro" id="IPR003439">
    <property type="entry name" value="ABC_transporter-like_ATP-bd"/>
</dbReference>
<dbReference type="SMART" id="SM00382">
    <property type="entry name" value="AAA"/>
    <property type="match status" value="1"/>
</dbReference>
<proteinExistence type="inferred from homology"/>
<comment type="similarity">
    <text evidence="1">Belongs to the ABC transporter superfamily.</text>
</comment>
<dbReference type="InterPro" id="IPR003593">
    <property type="entry name" value="AAA+_ATPase"/>
</dbReference>
<dbReference type="SUPFAM" id="SSF51735">
    <property type="entry name" value="NAD(P)-binding Rossmann-fold domains"/>
    <property type="match status" value="1"/>
</dbReference>
<dbReference type="Pfam" id="PF00005">
    <property type="entry name" value="ABC_tran"/>
    <property type="match status" value="1"/>
</dbReference>
<dbReference type="SUPFAM" id="SSF51161">
    <property type="entry name" value="Trimeric LpxA-like enzymes"/>
    <property type="match status" value="1"/>
</dbReference>
<dbReference type="InterPro" id="IPR029439">
    <property type="entry name" value="Wzt_C"/>
</dbReference>
<dbReference type="PROSITE" id="PS50893">
    <property type="entry name" value="ABC_TRANSPORTER_2"/>
    <property type="match status" value="1"/>
</dbReference>
<accession>A0A699J3F8</accession>
<feature type="domain" description="ABC transporter" evidence="6">
    <location>
        <begin position="47"/>
        <end position="269"/>
    </location>
</feature>
<dbReference type="InterPro" id="IPR027417">
    <property type="entry name" value="P-loop_NTPase"/>
</dbReference>
<comment type="caution">
    <text evidence="7">The sequence shown here is derived from an EMBL/GenBank/DDBJ whole genome shotgun (WGS) entry which is preliminary data.</text>
</comment>
<dbReference type="InterPro" id="IPR001509">
    <property type="entry name" value="Epimerase_deHydtase"/>
</dbReference>
<dbReference type="PROSITE" id="PS00101">
    <property type="entry name" value="HEXAPEP_TRANSFERASES"/>
    <property type="match status" value="1"/>
</dbReference>
<dbReference type="AlphaFoldDB" id="A0A699J3F8"/>
<dbReference type="Gene3D" id="2.70.50.60">
    <property type="entry name" value="abc- transporter (atp binding component) like domain"/>
    <property type="match status" value="1"/>
</dbReference>
<evidence type="ECO:0000256" key="2">
    <source>
        <dbReference type="ARBA" id="ARBA00022448"/>
    </source>
</evidence>
<dbReference type="InterPro" id="IPR018357">
    <property type="entry name" value="Hexapep_transf_CS"/>
</dbReference>
<keyword evidence="4" id="KW-0547">Nucleotide-binding</keyword>
<dbReference type="GO" id="GO:0016740">
    <property type="term" value="F:transferase activity"/>
    <property type="evidence" value="ECO:0007669"/>
    <property type="project" value="UniProtKB-KW"/>
</dbReference>
<keyword evidence="3" id="KW-0808">Transferase</keyword>
<evidence type="ECO:0000256" key="5">
    <source>
        <dbReference type="ARBA" id="ARBA00022840"/>
    </source>
</evidence>
<dbReference type="Pfam" id="PF01370">
    <property type="entry name" value="Epimerase"/>
    <property type="match status" value="1"/>
</dbReference>
<dbReference type="Gene3D" id="2.160.10.10">
    <property type="entry name" value="Hexapeptide repeat proteins"/>
    <property type="match status" value="1"/>
</dbReference>
<dbReference type="PANTHER" id="PTHR46743">
    <property type="entry name" value="TEICHOIC ACIDS EXPORT ATP-BINDING PROTEIN TAGH"/>
    <property type="match status" value="1"/>
</dbReference>
<dbReference type="InterPro" id="IPR001451">
    <property type="entry name" value="Hexapep"/>
</dbReference>
<reference evidence="7" key="1">
    <citation type="journal article" date="2019" name="Sci. Rep.">
        <title>Draft genome of Tanacetum cinerariifolium, the natural source of mosquito coil.</title>
        <authorList>
            <person name="Yamashiro T."/>
            <person name="Shiraishi A."/>
            <person name="Satake H."/>
            <person name="Nakayama K."/>
        </authorList>
    </citation>
    <scope>NUCLEOTIDE SEQUENCE</scope>
</reference>
<dbReference type="InterPro" id="IPR050683">
    <property type="entry name" value="Bact_Polysacc_Export_ATP-bd"/>
</dbReference>
<dbReference type="Gene3D" id="3.40.50.720">
    <property type="entry name" value="NAD(P)-binding Rossmann-like Domain"/>
    <property type="match status" value="1"/>
</dbReference>
<dbReference type="GO" id="GO:0005524">
    <property type="term" value="F:ATP binding"/>
    <property type="evidence" value="ECO:0007669"/>
    <property type="project" value="UniProtKB-KW"/>
</dbReference>
<protein>
    <submittedName>
        <fullName evidence="7">Probable transport protein, chloroplastic</fullName>
    </submittedName>
</protein>
<gene>
    <name evidence="7" type="ORF">Tci_580684</name>
</gene>
<dbReference type="Pfam" id="PF14524">
    <property type="entry name" value="Wzt_C"/>
    <property type="match status" value="1"/>
</dbReference>
<dbReference type="CDD" id="cd04647">
    <property type="entry name" value="LbH_MAT_like"/>
    <property type="match status" value="1"/>
</dbReference>
<evidence type="ECO:0000259" key="6">
    <source>
        <dbReference type="PROSITE" id="PS50893"/>
    </source>
</evidence>
<dbReference type="InterPro" id="IPR011004">
    <property type="entry name" value="Trimer_LpxA-like_sf"/>
</dbReference>
<dbReference type="Gene3D" id="3.90.25.10">
    <property type="entry name" value="UDP-galactose 4-epimerase, domain 1"/>
    <property type="match status" value="1"/>
</dbReference>
<dbReference type="GO" id="GO:0016020">
    <property type="term" value="C:membrane"/>
    <property type="evidence" value="ECO:0007669"/>
    <property type="project" value="InterPro"/>
</dbReference>
<dbReference type="Gene3D" id="3.40.50.300">
    <property type="entry name" value="P-loop containing nucleotide triphosphate hydrolases"/>
    <property type="match status" value="1"/>
</dbReference>
<name>A0A699J3F8_TANCI</name>
<evidence type="ECO:0000256" key="4">
    <source>
        <dbReference type="ARBA" id="ARBA00022741"/>
    </source>
</evidence>
<dbReference type="CDD" id="cd03220">
    <property type="entry name" value="ABC_KpsT_Wzt"/>
    <property type="match status" value="1"/>
</dbReference>
<dbReference type="GO" id="GO:0140359">
    <property type="term" value="F:ABC-type transporter activity"/>
    <property type="evidence" value="ECO:0007669"/>
    <property type="project" value="InterPro"/>
</dbReference>
<organism evidence="7">
    <name type="scientific">Tanacetum cinerariifolium</name>
    <name type="common">Dalmatian daisy</name>
    <name type="synonym">Chrysanthemum cinerariifolium</name>
    <dbReference type="NCBI Taxonomy" id="118510"/>
    <lineage>
        <taxon>Eukaryota</taxon>
        <taxon>Viridiplantae</taxon>
        <taxon>Streptophyta</taxon>
        <taxon>Embryophyta</taxon>
        <taxon>Tracheophyta</taxon>
        <taxon>Spermatophyta</taxon>
        <taxon>Magnoliopsida</taxon>
        <taxon>eudicotyledons</taxon>
        <taxon>Gunneridae</taxon>
        <taxon>Pentapetalae</taxon>
        <taxon>asterids</taxon>
        <taxon>campanulids</taxon>
        <taxon>Asterales</taxon>
        <taxon>Asteraceae</taxon>
        <taxon>Asteroideae</taxon>
        <taxon>Anthemideae</taxon>
        <taxon>Anthemidinae</taxon>
        <taxon>Tanacetum</taxon>
    </lineage>
</organism>
<dbReference type="PANTHER" id="PTHR46743:SF2">
    <property type="entry name" value="TEICHOIC ACIDS EXPORT ATP-BINDING PROTEIN TAGH"/>
    <property type="match status" value="1"/>
</dbReference>
<sequence>MSDVAIKVEGLGKLYRLGEIGTGTISQDLNRWFARMRGKEDPFAKIGEANDRTSKGNSDYVWSLKDVDFEVKKGEVLGIIGRNGAGKSTLLKILSKVTAPTTGSIKVNGRIASLLEVGTGFHPELTGRENIFLNGAILGMTKAEIRNKFDEIVDFSGVERYIDTPVKRYSSGMYVRLAFAVAAFLEPEILIVDEVLAVGDAEFQKKCIGRMKDVSVNDGRTVLFVSHNMGAVQALCNRALVMSNGQVSFMGNINSGIDYYIKSGNQKSASIYVNTNPKKSDILSVKILNQKNESTSSYNFSEPIALEFIVQLEKKYENVILSFRIKDQTERNVFTSEINFKEFEKKEGQYKIQAVIPGSTLVPNQYSPFIALHVPNVEVISSIDEKVMFEIEETGTDFYQYSDRIDDRKPNIVSLGLNAEVGDSTHLLNGSRVRFDVGNEKRCYVSIGERGIIQSTFIFESLKGKVQIGNNVHIGGATFISRNSIKVDDDVTMAWDIILYDHDSHSVYWEYRKNDNDQCYADFGVNGNSVTNKDWSRVVDKPIHICSKVWIGFGVTILKGVTVGEGAVIGAKSVVTKDVPPWTVVAGNPARADIMCWASDVVADYTDERYFVIDSSNSDFNEIFELESFDYCLNCSGAASVPDSLKHPLRDFSLNTYNIAKILEAIRRHAPKCKFINLSSAAVYGNPAYLPVSESFQCEPISPYGQHKMMAEMLCKQYYEFFNISTCALRIFSAYGPGLQKQLLWDVFQKSCNSKKIEFFGTGDESRDFIYVTDIIQAISVIIEKGVFDGSAYNLASGTEITVREAVTVMLRELNYDGEFYFSGGSRSGDPTNWRADINRLTDLGFVQKVDIATGLHNYAKWLQEKKLG</sequence>
<keyword evidence="2" id="KW-0813">Transport</keyword>
<evidence type="ECO:0000313" key="7">
    <source>
        <dbReference type="EMBL" id="GFA08712.1"/>
    </source>
</evidence>
<dbReference type="Pfam" id="PF00132">
    <property type="entry name" value="Hexapep"/>
    <property type="match status" value="1"/>
</dbReference>
<dbReference type="InterPro" id="IPR036291">
    <property type="entry name" value="NAD(P)-bd_dom_sf"/>
</dbReference>